<evidence type="ECO:0000313" key="2">
    <source>
        <dbReference type="EMBL" id="QUT06261.1"/>
    </source>
</evidence>
<dbReference type="KEGG" id="spph:KFK14_01890"/>
<feature type="transmembrane region" description="Helical" evidence="1">
    <location>
        <begin position="78"/>
        <end position="111"/>
    </location>
</feature>
<dbReference type="RefSeq" id="WP_212609665.1">
    <property type="nucleotide sequence ID" value="NZ_CP073910.1"/>
</dbReference>
<evidence type="ECO:0000256" key="1">
    <source>
        <dbReference type="SAM" id="Phobius"/>
    </source>
</evidence>
<feature type="transmembrane region" description="Helical" evidence="1">
    <location>
        <begin position="146"/>
        <end position="162"/>
    </location>
</feature>
<keyword evidence="1" id="KW-1133">Transmembrane helix</keyword>
<keyword evidence="3" id="KW-1185">Reference proteome</keyword>
<evidence type="ECO:0000313" key="3">
    <source>
        <dbReference type="Proteomes" id="UP000681425"/>
    </source>
</evidence>
<name>A0A975K7L5_9SPHN</name>
<feature type="transmembrane region" description="Helical" evidence="1">
    <location>
        <begin position="174"/>
        <end position="205"/>
    </location>
</feature>
<dbReference type="Proteomes" id="UP000681425">
    <property type="component" value="Chromosome"/>
</dbReference>
<sequence length="480" mass="52888">MMGQKAAVDRDFPWRRLSLLAGLAFLWPALVNGMPFLFYDTPGYLGGANALAHGLFGAKLDWTAAPVMLGRSIYYGSFLYLSLALAGFWPAAILQAALTGVCVVTFLRYFVPLRVGGLVLGVVIAGLMLLACTTLPFFATFMMPDLFSGLALLSATALLLFWKRDGWRRRAFWIGVTAAAALFHPTNVPILLSVVAVCILLHYILEVPRPWLSAAIVLAAASSGIAGEAIFSAGVDHAMGQPPIRPPFVTARLTADGPGTRYLRDTCPKNGFLLCRYISRLPLPSDYFLWSRSSADGVFRAIPPAQRRQLAAEETRFVIATVLHLPLETISKFFEGAYKQMNRTGLNEFNYGWIERGFFKNNLPPHIYDQTAQTRAFELKVPAYQFARFTRTIAIVSLFICLWAMFDRNIPKPLRMAVAMILCGIIVNAFICGGLSGAHDRYQARVIWLAPWIAYLALLARIFGPKTVREAAPAPAQAQG</sequence>
<organism evidence="2 3">
    <name type="scientific">Sphingobium phenoxybenzoativorans</name>
    <dbReference type="NCBI Taxonomy" id="1592790"/>
    <lineage>
        <taxon>Bacteria</taxon>
        <taxon>Pseudomonadati</taxon>
        <taxon>Pseudomonadota</taxon>
        <taxon>Alphaproteobacteria</taxon>
        <taxon>Sphingomonadales</taxon>
        <taxon>Sphingomonadaceae</taxon>
        <taxon>Sphingobium</taxon>
    </lineage>
</organism>
<feature type="transmembrane region" description="Helical" evidence="1">
    <location>
        <begin position="446"/>
        <end position="464"/>
    </location>
</feature>
<keyword evidence="1" id="KW-0812">Transmembrane</keyword>
<gene>
    <name evidence="2" type="ORF">KFK14_01890</name>
</gene>
<feature type="transmembrane region" description="Helical" evidence="1">
    <location>
        <begin position="389"/>
        <end position="406"/>
    </location>
</feature>
<dbReference type="AlphaFoldDB" id="A0A975K7L5"/>
<feature type="transmembrane region" description="Helical" evidence="1">
    <location>
        <begin position="211"/>
        <end position="235"/>
    </location>
</feature>
<feature type="transmembrane region" description="Helical" evidence="1">
    <location>
        <begin position="418"/>
        <end position="439"/>
    </location>
</feature>
<accession>A0A975K7L5</accession>
<protein>
    <submittedName>
        <fullName evidence="2">Uncharacterized protein</fullName>
    </submittedName>
</protein>
<keyword evidence="1" id="KW-0472">Membrane</keyword>
<dbReference type="EMBL" id="CP073910">
    <property type="protein sequence ID" value="QUT06261.1"/>
    <property type="molecule type" value="Genomic_DNA"/>
</dbReference>
<feature type="transmembrane region" description="Helical" evidence="1">
    <location>
        <begin position="118"/>
        <end position="140"/>
    </location>
</feature>
<reference evidence="2" key="1">
    <citation type="submission" date="2021-04" db="EMBL/GenBank/DDBJ databases">
        <title>Isolation of p-tert-butylphenol degrading bacteria Sphingobium phenoxybenzoativorans Tas13 from active sludge.</title>
        <authorList>
            <person name="Li Y."/>
        </authorList>
    </citation>
    <scope>NUCLEOTIDE SEQUENCE</scope>
    <source>
        <strain evidence="2">Tas13</strain>
    </source>
</reference>
<proteinExistence type="predicted"/>